<keyword evidence="15 18" id="KW-0460">Magnesium</keyword>
<dbReference type="InterPro" id="IPR013820">
    <property type="entry name" value="ATP_PRibTrfase_cat"/>
</dbReference>
<dbReference type="GO" id="GO:0005737">
    <property type="term" value="C:cytoplasm"/>
    <property type="evidence" value="ECO:0007669"/>
    <property type="project" value="UniProtKB-SubCell"/>
</dbReference>
<evidence type="ECO:0000256" key="14">
    <source>
        <dbReference type="ARBA" id="ARBA00022840"/>
    </source>
</evidence>
<dbReference type="InterPro" id="IPR015867">
    <property type="entry name" value="N-reg_PII/ATP_PRibTrfase_C"/>
</dbReference>
<dbReference type="InterPro" id="IPR001348">
    <property type="entry name" value="ATP_PRibTrfase_HisG"/>
</dbReference>
<evidence type="ECO:0000256" key="17">
    <source>
        <dbReference type="ARBA" id="ARBA00024861"/>
    </source>
</evidence>
<comment type="pathway">
    <text evidence="4 18">Amino-acid biosynthesis; L-histidine biosynthesis; L-histidine from 5-phospho-alpha-D-ribose 1-diphosphate: step 1/9.</text>
</comment>
<comment type="subcellular location">
    <subcellularLocation>
        <location evidence="3 18">Cytoplasm</location>
    </subcellularLocation>
</comment>
<dbReference type="Pfam" id="PF08029">
    <property type="entry name" value="HisG_C"/>
    <property type="match status" value="1"/>
</dbReference>
<comment type="cofactor">
    <cofactor evidence="2 18">
        <name>Mg(2+)</name>
        <dbReference type="ChEBI" id="CHEBI:18420"/>
    </cofactor>
</comment>
<dbReference type="GO" id="GO:0005524">
    <property type="term" value="F:ATP binding"/>
    <property type="evidence" value="ECO:0007669"/>
    <property type="project" value="UniProtKB-KW"/>
</dbReference>
<evidence type="ECO:0000259" key="20">
    <source>
        <dbReference type="Pfam" id="PF08029"/>
    </source>
</evidence>
<evidence type="ECO:0000256" key="5">
    <source>
        <dbReference type="ARBA" id="ARBA00007955"/>
    </source>
</evidence>
<keyword evidence="10 18" id="KW-0328">Glycosyltransferase</keyword>
<dbReference type="GO" id="GO:0000105">
    <property type="term" value="P:L-histidine biosynthetic process"/>
    <property type="evidence" value="ECO:0007669"/>
    <property type="project" value="UniProtKB-UniRule"/>
</dbReference>
<dbReference type="EC" id="2.4.2.17" evidence="6 18"/>
<dbReference type="SUPFAM" id="SSF53850">
    <property type="entry name" value="Periplasmic binding protein-like II"/>
    <property type="match status" value="1"/>
</dbReference>
<comment type="similarity">
    <text evidence="5 18">Belongs to the ATP phosphoribosyltransferase family. Long subfamily.</text>
</comment>
<evidence type="ECO:0000256" key="4">
    <source>
        <dbReference type="ARBA" id="ARBA00004667"/>
    </source>
</evidence>
<accession>A0A4S1CJT0</accession>
<dbReference type="GO" id="GO:0000287">
    <property type="term" value="F:magnesium ion binding"/>
    <property type="evidence" value="ECO:0007669"/>
    <property type="project" value="UniProtKB-UniRule"/>
</dbReference>
<dbReference type="InterPro" id="IPR011322">
    <property type="entry name" value="N-reg_PII-like_a/b"/>
</dbReference>
<dbReference type="NCBIfam" id="TIGR00070">
    <property type="entry name" value="hisG"/>
    <property type="match status" value="1"/>
</dbReference>
<dbReference type="UniPathway" id="UPA00031">
    <property type="reaction ID" value="UER00006"/>
</dbReference>
<comment type="function">
    <text evidence="17 18">Catalyzes the condensation of ATP and 5-phosphoribose 1-diphosphate to form N'-(5'-phosphoribosyl)-ATP (PR-ATP). Has a crucial role in the pathway because the rate of histidine biosynthesis seems to be controlled primarily by regulation of HisG enzymatic activity.</text>
</comment>
<feature type="domain" description="Histidine biosynthesis HisG C-terminal" evidence="20">
    <location>
        <begin position="217"/>
        <end position="289"/>
    </location>
</feature>
<dbReference type="InterPro" id="IPR020621">
    <property type="entry name" value="ATP-PRT_HisG_long"/>
</dbReference>
<dbReference type="Gene3D" id="3.30.70.120">
    <property type="match status" value="1"/>
</dbReference>
<dbReference type="InterPro" id="IPR013115">
    <property type="entry name" value="HisG_C"/>
</dbReference>
<keyword evidence="22" id="KW-1185">Reference proteome</keyword>
<dbReference type="EMBL" id="SRSC01000001">
    <property type="protein sequence ID" value="TGU73951.1"/>
    <property type="molecule type" value="Genomic_DNA"/>
</dbReference>
<comment type="caution">
    <text evidence="21">The sequence shown here is derived from an EMBL/GenBank/DDBJ whole genome shotgun (WGS) entry which is preliminary data.</text>
</comment>
<keyword evidence="11 18" id="KW-0808">Transferase</keyword>
<dbReference type="NCBIfam" id="TIGR03455">
    <property type="entry name" value="HisG_C-term"/>
    <property type="match status" value="1"/>
</dbReference>
<keyword evidence="14 18" id="KW-0067">ATP-binding</keyword>
<dbReference type="CDD" id="cd13593">
    <property type="entry name" value="PBP2_HisGL3"/>
    <property type="match status" value="1"/>
</dbReference>
<dbReference type="RefSeq" id="WP_135868295.1">
    <property type="nucleotide sequence ID" value="NZ_SRSC01000001.1"/>
</dbReference>
<evidence type="ECO:0000313" key="21">
    <source>
        <dbReference type="EMBL" id="TGU73951.1"/>
    </source>
</evidence>
<evidence type="ECO:0000259" key="19">
    <source>
        <dbReference type="Pfam" id="PF01634"/>
    </source>
</evidence>
<evidence type="ECO:0000256" key="6">
    <source>
        <dbReference type="ARBA" id="ARBA00011946"/>
    </source>
</evidence>
<proteinExistence type="inferred from homology"/>
<keyword evidence="8 18" id="KW-0963">Cytoplasm</keyword>
<feature type="domain" description="ATP phosphoribosyltransferase catalytic" evidence="19">
    <location>
        <begin position="51"/>
        <end position="212"/>
    </location>
</feature>
<reference evidence="21 22" key="1">
    <citation type="submission" date="2019-04" db="EMBL/GenBank/DDBJ databases">
        <title>Geobacter oryzae sp. nov., ferric-reducing bacteria isolated from paddy soil.</title>
        <authorList>
            <person name="Xu Z."/>
            <person name="Masuda Y."/>
            <person name="Itoh H."/>
            <person name="Senoo K."/>
        </authorList>
    </citation>
    <scope>NUCLEOTIDE SEQUENCE [LARGE SCALE GENOMIC DNA]</scope>
    <source>
        <strain evidence="21 22">Red111</strain>
    </source>
</reference>
<evidence type="ECO:0000256" key="9">
    <source>
        <dbReference type="ARBA" id="ARBA00022605"/>
    </source>
</evidence>
<dbReference type="PANTHER" id="PTHR21403">
    <property type="entry name" value="ATP PHOSPHORIBOSYLTRANSFERASE ATP-PRTASE"/>
    <property type="match status" value="1"/>
</dbReference>
<dbReference type="GO" id="GO:0003879">
    <property type="term" value="F:ATP phosphoribosyltransferase activity"/>
    <property type="evidence" value="ECO:0007669"/>
    <property type="project" value="UniProtKB-UniRule"/>
</dbReference>
<evidence type="ECO:0000256" key="16">
    <source>
        <dbReference type="ARBA" id="ARBA00023102"/>
    </source>
</evidence>
<keyword evidence="16 18" id="KW-0368">Histidine biosynthesis</keyword>
<dbReference type="FunFam" id="3.30.70.120:FF:000002">
    <property type="entry name" value="ATP phosphoribosyltransferase"/>
    <property type="match status" value="1"/>
</dbReference>
<evidence type="ECO:0000256" key="1">
    <source>
        <dbReference type="ARBA" id="ARBA00000915"/>
    </source>
</evidence>
<evidence type="ECO:0000313" key="22">
    <source>
        <dbReference type="Proteomes" id="UP000306416"/>
    </source>
</evidence>
<evidence type="ECO:0000256" key="11">
    <source>
        <dbReference type="ARBA" id="ARBA00022679"/>
    </source>
</evidence>
<keyword evidence="13 18" id="KW-0547">Nucleotide-binding</keyword>
<evidence type="ECO:0000256" key="13">
    <source>
        <dbReference type="ARBA" id="ARBA00022741"/>
    </source>
</evidence>
<evidence type="ECO:0000256" key="7">
    <source>
        <dbReference type="ARBA" id="ARBA00020998"/>
    </source>
</evidence>
<evidence type="ECO:0000256" key="2">
    <source>
        <dbReference type="ARBA" id="ARBA00001946"/>
    </source>
</evidence>
<dbReference type="AlphaFoldDB" id="A0A4S1CJT0"/>
<dbReference type="Proteomes" id="UP000306416">
    <property type="component" value="Unassembled WGS sequence"/>
</dbReference>
<keyword evidence="9 18" id="KW-0028">Amino-acid biosynthesis</keyword>
<evidence type="ECO:0000256" key="3">
    <source>
        <dbReference type="ARBA" id="ARBA00004496"/>
    </source>
</evidence>
<dbReference type="SUPFAM" id="SSF54913">
    <property type="entry name" value="GlnB-like"/>
    <property type="match status" value="1"/>
</dbReference>
<evidence type="ECO:0000256" key="10">
    <source>
        <dbReference type="ARBA" id="ARBA00022676"/>
    </source>
</evidence>
<evidence type="ECO:0000256" key="18">
    <source>
        <dbReference type="HAMAP-Rule" id="MF_00079"/>
    </source>
</evidence>
<dbReference type="FunFam" id="3.40.190.10:FF:000258">
    <property type="entry name" value="ATP phosphoribosyltransferase"/>
    <property type="match status" value="1"/>
</dbReference>
<protein>
    <recommendedName>
        <fullName evidence="7 18">ATP phosphoribosyltransferase</fullName>
        <shortName evidence="18">ATP-PRT</shortName>
        <shortName evidence="18">ATP-PRTase</shortName>
        <ecNumber evidence="6 18">2.4.2.17</ecNumber>
    </recommendedName>
</protein>
<dbReference type="PANTHER" id="PTHR21403:SF10">
    <property type="entry name" value="ATP PHOSPHORIBOSYLTRANSFERASE"/>
    <property type="match status" value="1"/>
</dbReference>
<evidence type="ECO:0000256" key="12">
    <source>
        <dbReference type="ARBA" id="ARBA00022723"/>
    </source>
</evidence>
<name>A0A4S1CJT0_9BACT</name>
<evidence type="ECO:0000256" key="15">
    <source>
        <dbReference type="ARBA" id="ARBA00022842"/>
    </source>
</evidence>
<organism evidence="21 22">
    <name type="scientific">Geomonas terrae</name>
    <dbReference type="NCBI Taxonomy" id="2562681"/>
    <lineage>
        <taxon>Bacteria</taxon>
        <taxon>Pseudomonadati</taxon>
        <taxon>Thermodesulfobacteriota</taxon>
        <taxon>Desulfuromonadia</taxon>
        <taxon>Geobacterales</taxon>
        <taxon>Geobacteraceae</taxon>
        <taxon>Geomonas</taxon>
    </lineage>
</organism>
<keyword evidence="12 18" id="KW-0479">Metal-binding</keyword>
<gene>
    <name evidence="18" type="primary">hisG</name>
    <name evidence="21" type="ORF">E4633_00300</name>
</gene>
<evidence type="ECO:0000256" key="8">
    <source>
        <dbReference type="ARBA" id="ARBA00022490"/>
    </source>
</evidence>
<dbReference type="HAMAP" id="MF_00079">
    <property type="entry name" value="HisG_Long"/>
    <property type="match status" value="1"/>
</dbReference>
<dbReference type="Gene3D" id="3.40.190.10">
    <property type="entry name" value="Periplasmic binding protein-like II"/>
    <property type="match status" value="2"/>
</dbReference>
<sequence length="291" mass="32225">MENLLKLGVPKGSLENATVELFKKAGWQISISSRSYFPGIDDKEIKCSLIRPQEMGKYVERGTIDVGIAGRDWIRENDSDVVEVCEMVYSKVSRRPARWVLVVNGDSKIKGPEDLNGATISTELVGFTKRYFAERNISVNVEFSWGATEAKVVEGLCDAIVEVTETGSTIKANGLRIVTELMESVPVMVANKASWEDPWKREKIQQIATLLQSALRAEGMVGLKMNAPQDKVAAITAVIPSLKSPTVANHYNSDWVSIESIMPEQEVRRIVPELIKLGAEGIVEYSLNKII</sequence>
<comment type="catalytic activity">
    <reaction evidence="1 18">
        <text>1-(5-phospho-beta-D-ribosyl)-ATP + diphosphate = 5-phospho-alpha-D-ribose 1-diphosphate + ATP</text>
        <dbReference type="Rhea" id="RHEA:18473"/>
        <dbReference type="ChEBI" id="CHEBI:30616"/>
        <dbReference type="ChEBI" id="CHEBI:33019"/>
        <dbReference type="ChEBI" id="CHEBI:58017"/>
        <dbReference type="ChEBI" id="CHEBI:73183"/>
        <dbReference type="EC" id="2.4.2.17"/>
    </reaction>
</comment>
<dbReference type="Pfam" id="PF01634">
    <property type="entry name" value="HisG"/>
    <property type="match status" value="1"/>
</dbReference>
<comment type="activity regulation">
    <text evidence="18">Feedback inhibited by histidine.</text>
</comment>